<dbReference type="GO" id="GO:0004175">
    <property type="term" value="F:endopeptidase activity"/>
    <property type="evidence" value="ECO:0007669"/>
    <property type="project" value="TreeGrafter"/>
</dbReference>
<dbReference type="PANTHER" id="PTHR32060:SF22">
    <property type="entry name" value="CARBOXYL-TERMINAL-PROCESSING PEPTIDASE 3, CHLOROPLASTIC"/>
    <property type="match status" value="1"/>
</dbReference>
<dbReference type="AlphaFoldDB" id="A0A381WMV8"/>
<sequence>MKKINNFYLGSMLIVFSMNIFATNHENELTEPKIKDYIDNKEQALNKKENTHNSEINGNKYESIAKTWVEAFYSDRDAFSSIVEEHLASNGRNVGSRYVGFGFTFNQNEDPGKMVVSSVIPNSPASEVLKQGDEFISVNGLRVNESNMGKLAFRGKPGEEVRAIIKRDGKTKKVSVARGTIAGSFSKEQVLNNISLQNSEDWSPIDSNIVEILSRENIVYVLHWAKRIDNISKLPFEAYTVTRFVFNENGEIDRYGFLSEDRFVLEQQGYKISR</sequence>
<dbReference type="Pfam" id="PF13180">
    <property type="entry name" value="PDZ_2"/>
    <property type="match status" value="1"/>
</dbReference>
<dbReference type="SMART" id="SM00228">
    <property type="entry name" value="PDZ"/>
    <property type="match status" value="1"/>
</dbReference>
<evidence type="ECO:0000313" key="2">
    <source>
        <dbReference type="EMBL" id="SVA53869.1"/>
    </source>
</evidence>
<dbReference type="InterPro" id="IPR036034">
    <property type="entry name" value="PDZ_sf"/>
</dbReference>
<dbReference type="SUPFAM" id="SSF50156">
    <property type="entry name" value="PDZ domain-like"/>
    <property type="match status" value="1"/>
</dbReference>
<protein>
    <recommendedName>
        <fullName evidence="1">PDZ domain-containing protein</fullName>
    </recommendedName>
</protein>
<organism evidence="2">
    <name type="scientific">marine metagenome</name>
    <dbReference type="NCBI Taxonomy" id="408172"/>
    <lineage>
        <taxon>unclassified sequences</taxon>
        <taxon>metagenomes</taxon>
        <taxon>ecological metagenomes</taxon>
    </lineage>
</organism>
<evidence type="ECO:0000259" key="1">
    <source>
        <dbReference type="PROSITE" id="PS50106"/>
    </source>
</evidence>
<dbReference type="EMBL" id="UINC01012319">
    <property type="protein sequence ID" value="SVA53869.1"/>
    <property type="molecule type" value="Genomic_DNA"/>
</dbReference>
<reference evidence="2" key="1">
    <citation type="submission" date="2018-05" db="EMBL/GenBank/DDBJ databases">
        <authorList>
            <person name="Lanie J.A."/>
            <person name="Ng W.-L."/>
            <person name="Kazmierczak K.M."/>
            <person name="Andrzejewski T.M."/>
            <person name="Davidsen T.M."/>
            <person name="Wayne K.J."/>
            <person name="Tettelin H."/>
            <person name="Glass J.I."/>
            <person name="Rusch D."/>
            <person name="Podicherti R."/>
            <person name="Tsui H.-C.T."/>
            <person name="Winkler M.E."/>
        </authorList>
    </citation>
    <scope>NUCLEOTIDE SEQUENCE</scope>
</reference>
<gene>
    <name evidence="2" type="ORF">METZ01_LOCUS106723</name>
</gene>
<dbReference type="PANTHER" id="PTHR32060">
    <property type="entry name" value="TAIL-SPECIFIC PROTEASE"/>
    <property type="match status" value="1"/>
</dbReference>
<accession>A0A381WMV8</accession>
<dbReference type="InterPro" id="IPR001478">
    <property type="entry name" value="PDZ"/>
</dbReference>
<proteinExistence type="predicted"/>
<feature type="domain" description="PDZ" evidence="1">
    <location>
        <begin position="82"/>
        <end position="180"/>
    </location>
</feature>
<dbReference type="Gene3D" id="2.30.42.10">
    <property type="match status" value="1"/>
</dbReference>
<dbReference type="PROSITE" id="PS50106">
    <property type="entry name" value="PDZ"/>
    <property type="match status" value="1"/>
</dbReference>
<name>A0A381WMV8_9ZZZZ</name>